<keyword evidence="2" id="KW-0813">Transport</keyword>
<evidence type="ECO:0000313" key="5">
    <source>
        <dbReference type="EMBL" id="MDN4474732.1"/>
    </source>
</evidence>
<comment type="similarity">
    <text evidence="1">Belongs to the bacterial solute-binding protein 1 family.</text>
</comment>
<reference evidence="5" key="1">
    <citation type="submission" date="2023-06" db="EMBL/GenBank/DDBJ databases">
        <title>Sysu t00192.</title>
        <authorList>
            <person name="Gao L."/>
            <person name="Fang B.-Z."/>
            <person name="Li W.-J."/>
        </authorList>
    </citation>
    <scope>NUCLEOTIDE SEQUENCE</scope>
    <source>
        <strain evidence="5">SYSU T00192</strain>
    </source>
</reference>
<dbReference type="SUPFAM" id="SSF53850">
    <property type="entry name" value="Periplasmic binding protein-like II"/>
    <property type="match status" value="1"/>
</dbReference>
<evidence type="ECO:0000313" key="6">
    <source>
        <dbReference type="Proteomes" id="UP001172728"/>
    </source>
</evidence>
<feature type="region of interest" description="Disordered" evidence="3">
    <location>
        <begin position="29"/>
        <end position="50"/>
    </location>
</feature>
<feature type="signal peptide" evidence="4">
    <location>
        <begin position="1"/>
        <end position="27"/>
    </location>
</feature>
<dbReference type="InterPro" id="IPR050490">
    <property type="entry name" value="Bact_solute-bd_prot1"/>
</dbReference>
<organism evidence="5 6">
    <name type="scientific">Demequina litoralis</name>
    <dbReference type="NCBI Taxonomy" id="3051660"/>
    <lineage>
        <taxon>Bacteria</taxon>
        <taxon>Bacillati</taxon>
        <taxon>Actinomycetota</taxon>
        <taxon>Actinomycetes</taxon>
        <taxon>Micrococcales</taxon>
        <taxon>Demequinaceae</taxon>
        <taxon>Demequina</taxon>
    </lineage>
</organism>
<dbReference type="EMBL" id="JAUHPW010000001">
    <property type="protein sequence ID" value="MDN4474732.1"/>
    <property type="molecule type" value="Genomic_DNA"/>
</dbReference>
<evidence type="ECO:0000256" key="2">
    <source>
        <dbReference type="ARBA" id="ARBA00022448"/>
    </source>
</evidence>
<protein>
    <submittedName>
        <fullName evidence="5">Extracellular solute-binding protein</fullName>
    </submittedName>
</protein>
<dbReference type="InterPro" id="IPR006059">
    <property type="entry name" value="SBP"/>
</dbReference>
<proteinExistence type="inferred from homology"/>
<dbReference type="Proteomes" id="UP001172728">
    <property type="component" value="Unassembled WGS sequence"/>
</dbReference>
<dbReference type="Pfam" id="PF01547">
    <property type="entry name" value="SBP_bac_1"/>
    <property type="match status" value="1"/>
</dbReference>
<feature type="chain" id="PRO_5046038337" evidence="4">
    <location>
        <begin position="28"/>
        <end position="445"/>
    </location>
</feature>
<gene>
    <name evidence="5" type="ORF">QQX09_02560</name>
</gene>
<dbReference type="PROSITE" id="PS51257">
    <property type="entry name" value="PROKAR_LIPOPROTEIN"/>
    <property type="match status" value="1"/>
</dbReference>
<evidence type="ECO:0000256" key="3">
    <source>
        <dbReference type="SAM" id="MobiDB-lite"/>
    </source>
</evidence>
<keyword evidence="4" id="KW-0732">Signal</keyword>
<dbReference type="PANTHER" id="PTHR43649:SF29">
    <property type="entry name" value="OSMOPROTECTIVE COMPOUNDS-BINDING PROTEIN GGTB"/>
    <property type="match status" value="1"/>
</dbReference>
<dbReference type="RefSeq" id="WP_301131127.1">
    <property type="nucleotide sequence ID" value="NZ_JAUHPW010000001.1"/>
</dbReference>
<keyword evidence="6" id="KW-1185">Reference proteome</keyword>
<evidence type="ECO:0000256" key="4">
    <source>
        <dbReference type="SAM" id="SignalP"/>
    </source>
</evidence>
<comment type="caution">
    <text evidence="5">The sequence shown here is derived from an EMBL/GenBank/DDBJ whole genome shotgun (WGS) entry which is preliminary data.</text>
</comment>
<name>A0ABT8G6N9_9MICO</name>
<sequence length="445" mass="45968">MKKSLIRGRRGLAAVALLGAGALTLTACSGSSEPDSSDSADGGGASTSTEFTYLGQTQNTTIVGTLEALEADQCAAAAEGTPLVPDAIDGTTWDQQLQVYAANDALANMSMAAGTPSLMQDFISAGKVLNLTEAFAELGIEGKILPAAEATLKQLYNSDDLYALPTEYNIEGFWYNKQLLEDNGVEPPATWDDLVAAAETLDAAGVQPFVAAGSDGWPVTRLVGNYIFRSLGADALQKVADGEASLTDAEYVEAADAVAALGEAGYFGAAAGSVDYNTAMNQFLTGGGAFFYMGSWALGNFNDEEQNQIGADNIGYLPFPEVEGGAGSIDEVPANAGIPVMFTTANYTDDIGEWLTCVTESYGDVALAEFGQVTGFEVTEIPADQSELTTLVQDTIAAASGSVLWFEAAFTSEGTTVSQTNGGGLASGNLSGQEFMELVQAANGG</sequence>
<dbReference type="PANTHER" id="PTHR43649">
    <property type="entry name" value="ARABINOSE-BINDING PROTEIN-RELATED"/>
    <property type="match status" value="1"/>
</dbReference>
<dbReference type="Gene3D" id="3.40.190.10">
    <property type="entry name" value="Periplasmic binding protein-like II"/>
    <property type="match status" value="2"/>
</dbReference>
<accession>A0ABT8G6N9</accession>
<evidence type="ECO:0000256" key="1">
    <source>
        <dbReference type="ARBA" id="ARBA00008520"/>
    </source>
</evidence>